<name>Q2SPN7_HAHCH</name>
<dbReference type="HOGENOM" id="CLU_2699564_0_0_6"/>
<feature type="compositionally biased region" description="Basic and acidic residues" evidence="1">
    <location>
        <begin position="55"/>
        <end position="65"/>
    </location>
</feature>
<evidence type="ECO:0000256" key="1">
    <source>
        <dbReference type="SAM" id="MobiDB-lite"/>
    </source>
</evidence>
<evidence type="ECO:0000313" key="3">
    <source>
        <dbReference type="Proteomes" id="UP000000238"/>
    </source>
</evidence>
<sequence>MSKKTGRSKPAQLVKAGCGVRFDPEQLDDETGFDFSGAADLLKKQVEREADDDSPETHAADEKNPAKAGQSAE</sequence>
<feature type="region of interest" description="Disordered" evidence="1">
    <location>
        <begin position="44"/>
        <end position="73"/>
    </location>
</feature>
<dbReference type="RefSeq" id="WP_011394464.1">
    <property type="nucleotide sequence ID" value="NC_007645.1"/>
</dbReference>
<dbReference type="STRING" id="349521.HCH_00478"/>
<proteinExistence type="predicted"/>
<gene>
    <name evidence="2" type="ordered locus">HCH_00478</name>
</gene>
<evidence type="ECO:0000313" key="2">
    <source>
        <dbReference type="EMBL" id="ABC27387.1"/>
    </source>
</evidence>
<dbReference type="AlphaFoldDB" id="Q2SPN7"/>
<dbReference type="Proteomes" id="UP000000238">
    <property type="component" value="Chromosome"/>
</dbReference>
<dbReference type="KEGG" id="hch:HCH_00478"/>
<dbReference type="OrthoDB" id="6371097at2"/>
<keyword evidence="3" id="KW-1185">Reference proteome</keyword>
<protein>
    <submittedName>
        <fullName evidence="2">Uncharacterized protein</fullName>
    </submittedName>
</protein>
<dbReference type="EMBL" id="CP000155">
    <property type="protein sequence ID" value="ABC27387.1"/>
    <property type="molecule type" value="Genomic_DNA"/>
</dbReference>
<accession>Q2SPN7</accession>
<reference evidence="2 3" key="1">
    <citation type="journal article" date="2005" name="Nucleic Acids Res.">
        <title>Genomic blueprint of Hahella chejuensis, a marine microbe producing an algicidal agent.</title>
        <authorList>
            <person name="Jeong H."/>
            <person name="Yim J.H."/>
            <person name="Lee C."/>
            <person name="Choi S.-H."/>
            <person name="Park Y.K."/>
            <person name="Yoon S.H."/>
            <person name="Hur C.-G."/>
            <person name="Kang H.-Y."/>
            <person name="Kim D."/>
            <person name="Lee H.H."/>
            <person name="Park K.H."/>
            <person name="Park S.-H."/>
            <person name="Park H.-S."/>
            <person name="Lee H.K."/>
            <person name="Oh T.K."/>
            <person name="Kim J.F."/>
        </authorList>
    </citation>
    <scope>NUCLEOTIDE SEQUENCE [LARGE SCALE GENOMIC DNA]</scope>
    <source>
        <strain evidence="2 3">KCTC 2396</strain>
    </source>
</reference>
<organism evidence="2 3">
    <name type="scientific">Hahella chejuensis (strain KCTC 2396)</name>
    <dbReference type="NCBI Taxonomy" id="349521"/>
    <lineage>
        <taxon>Bacteria</taxon>
        <taxon>Pseudomonadati</taxon>
        <taxon>Pseudomonadota</taxon>
        <taxon>Gammaproteobacteria</taxon>
        <taxon>Oceanospirillales</taxon>
        <taxon>Hahellaceae</taxon>
        <taxon>Hahella</taxon>
    </lineage>
</organism>